<evidence type="ECO:0000256" key="2">
    <source>
        <dbReference type="SAM" id="Coils"/>
    </source>
</evidence>
<dbReference type="InterPro" id="IPR001507">
    <property type="entry name" value="ZP_dom"/>
</dbReference>
<organism evidence="4 5">
    <name type="scientific">Oikopleura dioica</name>
    <name type="common">Tunicate</name>
    <dbReference type="NCBI Taxonomy" id="34765"/>
    <lineage>
        <taxon>Eukaryota</taxon>
        <taxon>Metazoa</taxon>
        <taxon>Chordata</taxon>
        <taxon>Tunicata</taxon>
        <taxon>Appendicularia</taxon>
        <taxon>Copelata</taxon>
        <taxon>Oikopleuridae</taxon>
        <taxon>Oikopleura</taxon>
    </lineage>
</organism>
<dbReference type="Gene3D" id="3.40.50.1820">
    <property type="entry name" value="alpha/beta hydrolase"/>
    <property type="match status" value="2"/>
</dbReference>
<keyword evidence="5" id="KW-1185">Reference proteome</keyword>
<feature type="domain" description="ZP" evidence="3">
    <location>
        <begin position="1"/>
        <end position="286"/>
    </location>
</feature>
<dbReference type="PANTHER" id="PTHR11559">
    <property type="entry name" value="CARBOXYLESTERASE"/>
    <property type="match status" value="1"/>
</dbReference>
<accession>A0ABN7SRS8</accession>
<keyword evidence="2" id="KW-0175">Coiled coil</keyword>
<evidence type="ECO:0000313" key="5">
    <source>
        <dbReference type="Proteomes" id="UP001158576"/>
    </source>
</evidence>
<evidence type="ECO:0000259" key="3">
    <source>
        <dbReference type="PROSITE" id="PS51034"/>
    </source>
</evidence>
<proteinExistence type="predicted"/>
<evidence type="ECO:0000313" key="4">
    <source>
        <dbReference type="EMBL" id="CAG5106043.1"/>
    </source>
</evidence>
<dbReference type="Proteomes" id="UP001158576">
    <property type="component" value="Chromosome 1"/>
</dbReference>
<dbReference type="SMART" id="SM00241">
    <property type="entry name" value="ZP"/>
    <property type="match status" value="1"/>
</dbReference>
<dbReference type="Pfam" id="PF00135">
    <property type="entry name" value="COesterase"/>
    <property type="match status" value="2"/>
</dbReference>
<dbReference type="Pfam" id="PF00100">
    <property type="entry name" value="Zona_pellucida"/>
    <property type="match status" value="1"/>
</dbReference>
<protein>
    <submittedName>
        <fullName evidence="4">Oidioi.mRNA.OKI2018_I69.chr1.g2656.t1.cds</fullName>
    </submittedName>
</protein>
<dbReference type="InterPro" id="IPR042235">
    <property type="entry name" value="ZP-C_dom"/>
</dbReference>
<dbReference type="InterPro" id="IPR050309">
    <property type="entry name" value="Type-B_Carboxylest/Lipase"/>
</dbReference>
<name>A0ABN7SRS8_OIKDI</name>
<feature type="coiled-coil region" evidence="2">
    <location>
        <begin position="932"/>
        <end position="979"/>
    </location>
</feature>
<evidence type="ECO:0000256" key="1">
    <source>
        <dbReference type="ARBA" id="ARBA00023157"/>
    </source>
</evidence>
<sequence length="1568" mass="174054">MKVLPSVLALAKSSAANPCPSSECWSFDEASGTCNLKEGCASISCSADSMEVKFSADYFDGQYCVQCNLGDCGMSAASNADGDINFNLELTVDSDSSFASVGDIELYNTAKSASLSASCTYDSTVSVSSKDYNVVSAVADGELSAHGDLSSAFSLNLFSDQSRTSPIDGLAYIGARVWADVEWSADQDLVQFYVSDCSVNLGGARAVSAQIIKDNCYSNALGVTKTGPVHEYLQSKKAGFTFNSFSSDASVNSQEVQVTCDVKLCVNGEDNCQIQTETCSDADAEGYNYTPTGCAEHVNVQQPDESGECIDWINDFPNHGLPEMTYDSNLVDENLLHAPENLRRTGFCIDENGQATLTLSDGTVFIGQDRDGVVDFRGVPYAIPPLHEMRWTQPLVKLNFEGKTYDFSDFGDACAQHHHADGTSEDCLNINISVPRDALEEGRLVPIIYVVHGGGFNHGNNRWRSSDLIKKEQVAIFNIGYRFGIFGFYTLPEIEQGQNFQTNWGLQDPVAAMAFSQTYGPIFGADPENASFSARSSGAEIVWRLLTVPCAWPYFKRVNMMNMGLNTEYPLDHTPKLRDVVYGELNCSDTPCMRAQEHDDLAHAGDAAAYGARHPTKITLEPGFGMVVDGRFGRQQLMFDVRDGNVRPHTPIAWSYSEHDNWAFNHLAFANSMYKFMTDQLGDISAAKASTGHKVPYPFGNTLIERFYANYDDISVIKENFFCEDNGEDCNDIFSRWVNSMNWVCNTRWGLKGALSDPENFPELGPLYVTQFSAKNCDPDPVTGDYRKTCHTGEGPFVYGDYNLKVIDDNLGRLYYDMSAKESVWLVDRMRSAWGEYFRTGEFPAGTIEKWSDIDDDQHETYNVISPANGYEWAQEKTYVDECRALDQFHYDDCVENDYIVATSQGGPALDKDNVADGFQITGASKGQFGGSEEAEAELAALEAKQALEAAKAAAKAVLAASLLEAEEAEEVVVEEEKTYFDYLNAELPASDFELKSFSCNGETCDVETNLGVTFTCLDRDDVVDCRGIRYAEAPEGALRWKSPVLIKYENEAVDATEWGNMCACHRCYGVQQEISQEDCLTVNIAVKKDALANSEGVPIVYYLHGGGGNHGFNRYDAYDMVTEQNVMVVSVAYRLGMFAYLLLPEIEDGQKYRSNFGLQDQQGAMKWAQKYAPIFGGNPAEAVLSGSSSAGEAVWWHTVLEESWPFYNKVNVMCMGVNNAVSTQVGEDTTKLVLKFQGCDTIDCLRQYSREEIRDAANKAAGTARHSSSKITLEPGFAPVIDGKMIVDDLFTLVSSKKIKKHTPISWSYNDHDQWEFNHLSFFTHKNKFLWREIEAVEAAEAKGFVVPSNFSDRILEEIFGPEADGVKEVFGCADDGETKECNVQYDRFLTSYGWTCNTRAALDALRGDDDFGPIYITQFNARNCAPDENGVFTKTCHCTEAHFMYNQNFVVPRLEGQYTDDQKKTDEWLATAEIQNLKQVMRQTFGQFFRDGTFPEGTVQEFNNAGRTTVNTIAESAEFAFEETFVDECNALDNAFGGQYLERTWRQLGVNWHYWDAKPVQAVCEA</sequence>
<dbReference type="PROSITE" id="PS51034">
    <property type="entry name" value="ZP_2"/>
    <property type="match status" value="1"/>
</dbReference>
<keyword evidence="1" id="KW-1015">Disulfide bond</keyword>
<reference evidence="4 5" key="1">
    <citation type="submission" date="2021-04" db="EMBL/GenBank/DDBJ databases">
        <authorList>
            <person name="Bliznina A."/>
        </authorList>
    </citation>
    <scope>NUCLEOTIDE SEQUENCE [LARGE SCALE GENOMIC DNA]</scope>
</reference>
<dbReference type="InterPro" id="IPR055355">
    <property type="entry name" value="ZP-C"/>
</dbReference>
<dbReference type="Gene3D" id="2.60.40.4100">
    <property type="entry name" value="Zona pellucida, ZP-C domain"/>
    <property type="match status" value="1"/>
</dbReference>
<dbReference type="SUPFAM" id="SSF53474">
    <property type="entry name" value="alpha/beta-Hydrolases"/>
    <property type="match status" value="2"/>
</dbReference>
<gene>
    <name evidence="4" type="ORF">OKIOD_LOCUS11421</name>
</gene>
<dbReference type="InterPro" id="IPR029058">
    <property type="entry name" value="AB_hydrolase_fold"/>
</dbReference>
<dbReference type="InterPro" id="IPR002018">
    <property type="entry name" value="CarbesteraseB"/>
</dbReference>
<dbReference type="EMBL" id="OU015566">
    <property type="protein sequence ID" value="CAG5106043.1"/>
    <property type="molecule type" value="Genomic_DNA"/>
</dbReference>